<comment type="subcellular location">
    <subcellularLocation>
        <location evidence="1 8">Membrane</location>
        <topology evidence="1 8">Multi-pass membrane protein</topology>
    </subcellularLocation>
</comment>
<dbReference type="EMBL" id="KI395026">
    <property type="protein sequence ID" value="ERM99341.1"/>
    <property type="molecule type" value="Genomic_DNA"/>
</dbReference>
<evidence type="ECO:0000256" key="7">
    <source>
        <dbReference type="ARBA" id="ARBA00023265"/>
    </source>
</evidence>
<name>W1NQW7_AMBTC</name>
<evidence type="ECO:0000256" key="3">
    <source>
        <dbReference type="ARBA" id="ARBA00022692"/>
    </source>
</evidence>
<comment type="similarity">
    <text evidence="2 8">Belongs to the MLO family.</text>
</comment>
<dbReference type="HOGENOM" id="CLU_024720_1_0_1"/>
<evidence type="ECO:0000256" key="6">
    <source>
        <dbReference type="ARBA" id="ARBA00023136"/>
    </source>
</evidence>
<evidence type="ECO:0000313" key="11">
    <source>
        <dbReference type="EMBL" id="ERM99341.1"/>
    </source>
</evidence>
<dbReference type="InterPro" id="IPR004326">
    <property type="entry name" value="Mlo"/>
</dbReference>
<feature type="compositionally biased region" description="Polar residues" evidence="9">
    <location>
        <begin position="521"/>
        <end position="530"/>
    </location>
</feature>
<accession>W1NQW7</accession>
<comment type="domain">
    <text evidence="8">The C-terminus contains a calmodulin-binding domain, which binds calmodulin in a calcium-dependent fashion.</text>
</comment>
<organism evidence="11 12">
    <name type="scientific">Amborella trichopoda</name>
    <dbReference type="NCBI Taxonomy" id="13333"/>
    <lineage>
        <taxon>Eukaryota</taxon>
        <taxon>Viridiplantae</taxon>
        <taxon>Streptophyta</taxon>
        <taxon>Embryophyta</taxon>
        <taxon>Tracheophyta</taxon>
        <taxon>Spermatophyta</taxon>
        <taxon>Magnoliopsida</taxon>
        <taxon>Amborellales</taxon>
        <taxon>Amborellaceae</taxon>
        <taxon>Amborella</taxon>
    </lineage>
</organism>
<evidence type="ECO:0000256" key="1">
    <source>
        <dbReference type="ARBA" id="ARBA00004141"/>
    </source>
</evidence>
<feature type="transmembrane region" description="Helical" evidence="10">
    <location>
        <begin position="162"/>
        <end position="183"/>
    </location>
</feature>
<keyword evidence="5 8" id="KW-1133">Transmembrane helix</keyword>
<feature type="transmembrane region" description="Helical" evidence="10">
    <location>
        <begin position="64"/>
        <end position="82"/>
    </location>
</feature>
<dbReference type="Gramene" id="ERM99341">
    <property type="protein sequence ID" value="ERM99341"/>
    <property type="gene ID" value="AMTR_s00108p00111960"/>
</dbReference>
<feature type="transmembrane region" description="Helical" evidence="10">
    <location>
        <begin position="20"/>
        <end position="43"/>
    </location>
</feature>
<feature type="transmembrane region" description="Helical" evidence="10">
    <location>
        <begin position="286"/>
        <end position="308"/>
    </location>
</feature>
<feature type="region of interest" description="Disordered" evidence="9">
    <location>
        <begin position="502"/>
        <end position="549"/>
    </location>
</feature>
<keyword evidence="4 8" id="KW-0611">Plant defense</keyword>
<dbReference type="OMA" id="WHARAKK"/>
<evidence type="ECO:0000256" key="2">
    <source>
        <dbReference type="ARBA" id="ARBA00006574"/>
    </source>
</evidence>
<dbReference type="AlphaFoldDB" id="W1NQW7"/>
<keyword evidence="6 8" id="KW-0472">Membrane</keyword>
<comment type="function">
    <text evidence="8">May be involved in modulation of pathogen defense and leaf cell death.</text>
</comment>
<evidence type="ECO:0000256" key="8">
    <source>
        <dbReference type="RuleBase" id="RU280816"/>
    </source>
</evidence>
<keyword evidence="8" id="KW-0112">Calmodulin-binding</keyword>
<dbReference type="GO" id="GO:0016020">
    <property type="term" value="C:membrane"/>
    <property type="evidence" value="ECO:0007669"/>
    <property type="project" value="UniProtKB-SubCell"/>
</dbReference>
<dbReference type="GO" id="GO:0006952">
    <property type="term" value="P:defense response"/>
    <property type="evidence" value="ECO:0007669"/>
    <property type="project" value="UniProtKB-KW"/>
</dbReference>
<feature type="transmembrane region" description="Helical" evidence="10">
    <location>
        <begin position="406"/>
        <end position="434"/>
    </location>
</feature>
<protein>
    <recommendedName>
        <fullName evidence="8">MLO-like protein</fullName>
    </recommendedName>
</protein>
<evidence type="ECO:0000256" key="9">
    <source>
        <dbReference type="SAM" id="MobiDB-lite"/>
    </source>
</evidence>
<evidence type="ECO:0000256" key="5">
    <source>
        <dbReference type="ARBA" id="ARBA00022989"/>
    </source>
</evidence>
<dbReference type="Proteomes" id="UP000017836">
    <property type="component" value="Unassembled WGS sequence"/>
</dbReference>
<dbReference type="PANTHER" id="PTHR31942:SF89">
    <property type="entry name" value="MLO-LIKE PROTEIN 3"/>
    <property type="match status" value="1"/>
</dbReference>
<dbReference type="Pfam" id="PF03094">
    <property type="entry name" value="Mlo"/>
    <property type="match status" value="1"/>
</dbReference>
<sequence>MAAASSSSSSRTLEQTPTWAFASVFFAFISISLIMEHCIQHLGHWLTRHRKKALNEALEKLKSELMLLGFISLLLGVAQGTLSRICIPTSISDTMLPCKKTNSTTTALPHDVTGRRLLLSYLGGGGDMSSSHRRELAGTMAYDHCEARGMVSLVSQDGIHHLHIFIFVLAVIHVIYSLVTMGLGRLKMRRWKAWEKETQSTWYQASNDPERFRYFRQTTFARRHIISWTETTIHLWIKCFFRQFYSSVAKVDYLTLRHGFISAHLPNTNGVFNFQKYIKRSLDDDFKVVVGISPTMWFLVVIFMLLNVHGWNLYFWLSIVPLILVLYVGTNLEVVVVRMALQLQEESVFIKGTPLVQPNDNLFPFGRPQLVLHLIHFTLFQNAFEMAFFIWTCYEYGVRSCYHERLAIIIIRVVITVIVQFMCSYITLPLYALVTQMGSQYKKSIFEAQTANALIRWHKGVRQKKQQPSSPQNPSVTPPIVGSSPDKLSLVLESKALNNFEKPSPISVTMPLGPMQDEHNSNNTPSSSEITDLHPEVPIQTLGVDKLKR</sequence>
<reference evidence="12" key="1">
    <citation type="journal article" date="2013" name="Science">
        <title>The Amborella genome and the evolution of flowering plants.</title>
        <authorList>
            <consortium name="Amborella Genome Project"/>
        </authorList>
    </citation>
    <scope>NUCLEOTIDE SEQUENCE [LARGE SCALE GENOMIC DNA]</scope>
</reference>
<evidence type="ECO:0000256" key="10">
    <source>
        <dbReference type="SAM" id="Phobius"/>
    </source>
</evidence>
<keyword evidence="3 8" id="KW-0812">Transmembrane</keyword>
<keyword evidence="7 8" id="KW-0568">Pathogenesis-related protein</keyword>
<dbReference type="OrthoDB" id="1388414at2759"/>
<dbReference type="PANTHER" id="PTHR31942">
    <property type="entry name" value="MLO-LIKE PROTEIN 1"/>
    <property type="match status" value="1"/>
</dbReference>
<dbReference type="GO" id="GO:0005516">
    <property type="term" value="F:calmodulin binding"/>
    <property type="evidence" value="ECO:0007669"/>
    <property type="project" value="UniProtKB-KW"/>
</dbReference>
<feature type="transmembrane region" description="Helical" evidence="10">
    <location>
        <begin position="314"/>
        <end position="341"/>
    </location>
</feature>
<dbReference type="KEGG" id="atr:18427373"/>
<keyword evidence="12" id="KW-1185">Reference proteome</keyword>
<dbReference type="eggNOG" id="ENOG502QW1A">
    <property type="taxonomic scope" value="Eukaryota"/>
</dbReference>
<proteinExistence type="inferred from homology"/>
<evidence type="ECO:0000313" key="12">
    <source>
        <dbReference type="Proteomes" id="UP000017836"/>
    </source>
</evidence>
<gene>
    <name evidence="8" type="primary">MLO</name>
    <name evidence="11" type="ORF">AMTR_s00108p00111960</name>
</gene>
<evidence type="ECO:0000256" key="4">
    <source>
        <dbReference type="ARBA" id="ARBA00022821"/>
    </source>
</evidence>